<name>A0AAW0MEI7_QUESU</name>
<organism evidence="2 3">
    <name type="scientific">Quercus suber</name>
    <name type="common">Cork oak</name>
    <dbReference type="NCBI Taxonomy" id="58331"/>
    <lineage>
        <taxon>Eukaryota</taxon>
        <taxon>Viridiplantae</taxon>
        <taxon>Streptophyta</taxon>
        <taxon>Embryophyta</taxon>
        <taxon>Tracheophyta</taxon>
        <taxon>Spermatophyta</taxon>
        <taxon>Magnoliopsida</taxon>
        <taxon>eudicotyledons</taxon>
        <taxon>Gunneridae</taxon>
        <taxon>Pentapetalae</taxon>
        <taxon>rosids</taxon>
        <taxon>fabids</taxon>
        <taxon>Fagales</taxon>
        <taxon>Fagaceae</taxon>
        <taxon>Quercus</taxon>
    </lineage>
</organism>
<evidence type="ECO:0000256" key="1">
    <source>
        <dbReference type="SAM" id="Phobius"/>
    </source>
</evidence>
<accession>A0AAW0MEI7</accession>
<evidence type="ECO:0000313" key="3">
    <source>
        <dbReference type="Proteomes" id="UP000237347"/>
    </source>
</evidence>
<protein>
    <submittedName>
        <fullName evidence="2">Pentatricopeptide repeat-containing protein</fullName>
    </submittedName>
</protein>
<reference evidence="2 3" key="1">
    <citation type="journal article" date="2018" name="Sci. Data">
        <title>The draft genome sequence of cork oak.</title>
        <authorList>
            <person name="Ramos A.M."/>
            <person name="Usie A."/>
            <person name="Barbosa P."/>
            <person name="Barros P.M."/>
            <person name="Capote T."/>
            <person name="Chaves I."/>
            <person name="Simoes F."/>
            <person name="Abreu I."/>
            <person name="Carrasquinho I."/>
            <person name="Faro C."/>
            <person name="Guimaraes J.B."/>
            <person name="Mendonca D."/>
            <person name="Nobrega F."/>
            <person name="Rodrigues L."/>
            <person name="Saibo N.J.M."/>
            <person name="Varela M.C."/>
            <person name="Egas C."/>
            <person name="Matos J."/>
            <person name="Miguel C.M."/>
            <person name="Oliveira M.M."/>
            <person name="Ricardo C.P."/>
            <person name="Goncalves S."/>
        </authorList>
    </citation>
    <scope>NUCLEOTIDE SEQUENCE [LARGE SCALE GENOMIC DNA]</scope>
    <source>
        <strain evidence="3">cv. HL8</strain>
    </source>
</reference>
<keyword evidence="1" id="KW-0472">Membrane</keyword>
<feature type="transmembrane region" description="Helical" evidence="1">
    <location>
        <begin position="120"/>
        <end position="139"/>
    </location>
</feature>
<dbReference type="PANTHER" id="PTHR47926:SF414">
    <property type="entry name" value="PENTATRICOPEPTIDE REPEAT-CONTAINING PROTEIN DOT4, CHLOROPLASTIC-LIKE"/>
    <property type="match status" value="1"/>
</dbReference>
<sequence length="186" mass="21002">MLMRSVIRPNDFRFAGFLNASDHVAEDLGQASSWLHDTVSWTSLIVGNAQNGQPSEALNFFELPLKSSSQHDHVTFVEFDNVLEDFHLIKEKGGLKHITDRFACTTENIINQMPMKPDKILWASTWWFFLYALATAYMWGQVAKVRNAIDDIGMVKKPGYHSEMLAVAFGIISTPPETITIKLLTV</sequence>
<keyword evidence="1" id="KW-0812">Transmembrane</keyword>
<proteinExistence type="predicted"/>
<dbReference type="GO" id="GO:0009451">
    <property type="term" value="P:RNA modification"/>
    <property type="evidence" value="ECO:0007669"/>
    <property type="project" value="InterPro"/>
</dbReference>
<dbReference type="Proteomes" id="UP000237347">
    <property type="component" value="Unassembled WGS sequence"/>
</dbReference>
<gene>
    <name evidence="2" type="primary">PCMP-H5_7</name>
    <name evidence="2" type="ORF">CFP56_029246</name>
</gene>
<dbReference type="AlphaFoldDB" id="A0AAW0MEI7"/>
<dbReference type="EMBL" id="PKMF04000004">
    <property type="protein sequence ID" value="KAK7860953.1"/>
    <property type="molecule type" value="Genomic_DNA"/>
</dbReference>
<keyword evidence="1" id="KW-1133">Transmembrane helix</keyword>
<evidence type="ECO:0000313" key="2">
    <source>
        <dbReference type="EMBL" id="KAK7860953.1"/>
    </source>
</evidence>
<dbReference type="PANTHER" id="PTHR47926">
    <property type="entry name" value="PENTATRICOPEPTIDE REPEAT-CONTAINING PROTEIN"/>
    <property type="match status" value="1"/>
</dbReference>
<keyword evidence="3" id="KW-1185">Reference proteome</keyword>
<dbReference type="GO" id="GO:0003723">
    <property type="term" value="F:RNA binding"/>
    <property type="evidence" value="ECO:0007669"/>
    <property type="project" value="InterPro"/>
</dbReference>
<comment type="caution">
    <text evidence="2">The sequence shown here is derived from an EMBL/GenBank/DDBJ whole genome shotgun (WGS) entry which is preliminary data.</text>
</comment>
<dbReference type="InterPro" id="IPR046960">
    <property type="entry name" value="PPR_At4g14850-like_plant"/>
</dbReference>